<dbReference type="RefSeq" id="WP_347339350.1">
    <property type="nucleotide sequence ID" value="NZ_JACHIH010000021.1"/>
</dbReference>
<dbReference type="EMBL" id="JACHIH010000021">
    <property type="protein sequence ID" value="MBB5048416.1"/>
    <property type="molecule type" value="Genomic_DNA"/>
</dbReference>
<evidence type="ECO:0000256" key="1">
    <source>
        <dbReference type="SAM" id="MobiDB-lite"/>
    </source>
</evidence>
<reference evidence="2 3" key="1">
    <citation type="submission" date="2020-08" db="EMBL/GenBank/DDBJ databases">
        <title>Genomic Encyclopedia of Type Strains, Phase IV (KMG-IV): sequencing the most valuable type-strain genomes for metagenomic binning, comparative biology and taxonomic classification.</title>
        <authorList>
            <person name="Goeker M."/>
        </authorList>
    </citation>
    <scope>NUCLEOTIDE SEQUENCE [LARGE SCALE GENOMIC DNA]</scope>
    <source>
        <strain evidence="2 3">DSM 12706</strain>
    </source>
</reference>
<dbReference type="SUPFAM" id="SSF47240">
    <property type="entry name" value="Ferritin-like"/>
    <property type="match status" value="1"/>
</dbReference>
<sequence>MQRERERVDAIILGAIAALNKPPDAADLRWPPSDLVPAQEVSEVGDSSLGTAYDAWALAVRHRERAFMFWTYVAALAGDAAVRAAAEGFAREALHDGDALRRERRAAWRSLRHDATEERPSAGEPASAALLESLLLKDIMAWSQQLSSGERAVLAGLAPSPLPPGDQPHDPLAVEGSRDEITSRALRRAEQLATLYLTDADRATDQAGLELAQQLAAQSIARLAVLRSVAAGA</sequence>
<name>A0A7W7Z5I8_9BRAD</name>
<feature type="region of interest" description="Disordered" evidence="1">
    <location>
        <begin position="158"/>
        <end position="179"/>
    </location>
</feature>
<evidence type="ECO:0000313" key="3">
    <source>
        <dbReference type="Proteomes" id="UP000542353"/>
    </source>
</evidence>
<dbReference type="InterPro" id="IPR012347">
    <property type="entry name" value="Ferritin-like"/>
</dbReference>
<dbReference type="AlphaFoldDB" id="A0A7W7Z5I8"/>
<accession>A0A7W7Z5I8</accession>
<dbReference type="Proteomes" id="UP000542353">
    <property type="component" value="Unassembled WGS sequence"/>
</dbReference>
<organism evidence="2 3">
    <name type="scientific">Rhodopseudomonas rhenobacensis</name>
    <dbReference type="NCBI Taxonomy" id="87461"/>
    <lineage>
        <taxon>Bacteria</taxon>
        <taxon>Pseudomonadati</taxon>
        <taxon>Pseudomonadota</taxon>
        <taxon>Alphaproteobacteria</taxon>
        <taxon>Hyphomicrobiales</taxon>
        <taxon>Nitrobacteraceae</taxon>
        <taxon>Rhodopseudomonas</taxon>
    </lineage>
</organism>
<proteinExistence type="predicted"/>
<keyword evidence="3" id="KW-1185">Reference proteome</keyword>
<dbReference type="Gene3D" id="1.20.1260.10">
    <property type="match status" value="1"/>
</dbReference>
<gene>
    <name evidence="2" type="ORF">HNR60_003182</name>
</gene>
<protein>
    <submittedName>
        <fullName evidence="2">Uncharacterized protein</fullName>
    </submittedName>
</protein>
<evidence type="ECO:0000313" key="2">
    <source>
        <dbReference type="EMBL" id="MBB5048416.1"/>
    </source>
</evidence>
<dbReference type="InterPro" id="IPR009078">
    <property type="entry name" value="Ferritin-like_SF"/>
</dbReference>
<comment type="caution">
    <text evidence="2">The sequence shown here is derived from an EMBL/GenBank/DDBJ whole genome shotgun (WGS) entry which is preliminary data.</text>
</comment>